<proteinExistence type="predicted"/>
<name>A0A8K0H416_9ROSA</name>
<comment type="caution">
    <text evidence="2">The sequence shown here is derived from an EMBL/GenBank/DDBJ whole genome shotgun (WGS) entry which is preliminary data.</text>
</comment>
<protein>
    <recommendedName>
        <fullName evidence="4">Plastid movement impaired 2</fullName>
    </recommendedName>
</protein>
<dbReference type="Proteomes" id="UP000796880">
    <property type="component" value="Unassembled WGS sequence"/>
</dbReference>
<dbReference type="EMBL" id="VOIH02000006">
    <property type="protein sequence ID" value="KAF3445248.1"/>
    <property type="molecule type" value="Genomic_DNA"/>
</dbReference>
<evidence type="ECO:0000256" key="1">
    <source>
        <dbReference type="SAM" id="MobiDB-lite"/>
    </source>
</evidence>
<dbReference type="InterPro" id="IPR025322">
    <property type="entry name" value="PADRE_dom"/>
</dbReference>
<accession>A0A8K0H416</accession>
<reference evidence="2" key="1">
    <citation type="submission" date="2020-03" db="EMBL/GenBank/DDBJ databases">
        <title>A high-quality chromosome-level genome assembly of a woody plant with both climbing and erect habits, Rhamnella rubrinervis.</title>
        <authorList>
            <person name="Lu Z."/>
            <person name="Yang Y."/>
            <person name="Zhu X."/>
            <person name="Sun Y."/>
        </authorList>
    </citation>
    <scope>NUCLEOTIDE SEQUENCE</scope>
    <source>
        <strain evidence="2">BYM</strain>
        <tissue evidence="2">Leaf</tissue>
    </source>
</reference>
<evidence type="ECO:0008006" key="4">
    <source>
        <dbReference type="Google" id="ProtNLM"/>
    </source>
</evidence>
<dbReference type="Pfam" id="PF14009">
    <property type="entry name" value="PADRE"/>
    <property type="match status" value="1"/>
</dbReference>
<evidence type="ECO:0000313" key="3">
    <source>
        <dbReference type="Proteomes" id="UP000796880"/>
    </source>
</evidence>
<dbReference type="AlphaFoldDB" id="A0A8K0H416"/>
<dbReference type="PANTHER" id="PTHR33148">
    <property type="entry name" value="PLASTID MOVEMENT IMPAIRED PROTEIN-RELATED"/>
    <property type="match status" value="1"/>
</dbReference>
<sequence length="230" mass="25630">MGNNIGGRKKVKVMKINGETFKLKTPIQVFEVVKDYPGHVLLDSEAVKHFGIKAKPLEPQQVLKPKKVYFLVELPKFPEESKATRRVRSGINMSAKDRLECLMLSKRSVSDFSMVRRSSSGLESGGLGPDSGPVRLKMRLPKAQVAKLMEEGKDGVGMAEKLFDLCMKNGGEVVDRDEPEGGDDKVLLRRDGERKPGLRTIGETYKTQKKRVSFVPSDEEGEIRLDVGSR</sequence>
<dbReference type="OrthoDB" id="676555at2759"/>
<gene>
    <name evidence="2" type="ORF">FNV43_RR14942</name>
</gene>
<organism evidence="2 3">
    <name type="scientific">Rhamnella rubrinervis</name>
    <dbReference type="NCBI Taxonomy" id="2594499"/>
    <lineage>
        <taxon>Eukaryota</taxon>
        <taxon>Viridiplantae</taxon>
        <taxon>Streptophyta</taxon>
        <taxon>Embryophyta</taxon>
        <taxon>Tracheophyta</taxon>
        <taxon>Spermatophyta</taxon>
        <taxon>Magnoliopsida</taxon>
        <taxon>eudicotyledons</taxon>
        <taxon>Gunneridae</taxon>
        <taxon>Pentapetalae</taxon>
        <taxon>rosids</taxon>
        <taxon>fabids</taxon>
        <taxon>Rosales</taxon>
        <taxon>Rhamnaceae</taxon>
        <taxon>rhamnoid group</taxon>
        <taxon>Rhamneae</taxon>
        <taxon>Rhamnella</taxon>
    </lineage>
</organism>
<dbReference type="PANTHER" id="PTHR33148:SF6">
    <property type="entry name" value="DUF4228 DOMAIN-CONTAINING PROTEIN"/>
    <property type="match status" value="1"/>
</dbReference>
<feature type="region of interest" description="Disordered" evidence="1">
    <location>
        <begin position="209"/>
        <end position="230"/>
    </location>
</feature>
<keyword evidence="3" id="KW-1185">Reference proteome</keyword>
<evidence type="ECO:0000313" key="2">
    <source>
        <dbReference type="EMBL" id="KAF3445248.1"/>
    </source>
</evidence>